<dbReference type="Pfam" id="PF10026">
    <property type="entry name" value="DUF2268"/>
    <property type="match status" value="1"/>
</dbReference>
<evidence type="ECO:0000259" key="1">
    <source>
        <dbReference type="Pfam" id="PF10026"/>
    </source>
</evidence>
<evidence type="ECO:0000313" key="3">
    <source>
        <dbReference type="EMBL" id="MVK35104.1"/>
    </source>
</evidence>
<dbReference type="InterPro" id="IPR018728">
    <property type="entry name" value="DUF2268"/>
</dbReference>
<reference evidence="4 6" key="2">
    <citation type="submission" date="2018-11" db="EMBL/GenBank/DDBJ databases">
        <title>Genomic profiling of Staphylococcus species from a Poultry farm system in KwaZulu-Natal, South Africa.</title>
        <authorList>
            <person name="Amoako D.G."/>
            <person name="Somboro A.M."/>
            <person name="Abia A.L.K."/>
            <person name="Bester L.A."/>
            <person name="Essack S.Y."/>
        </authorList>
    </citation>
    <scope>NUCLEOTIDE SEQUENCE [LARGE SCALE GENOMIC DNA]</scope>
    <source>
        <strain evidence="4 6">SA9</strain>
    </source>
</reference>
<dbReference type="EMBL" id="RQTC01000070">
    <property type="protein sequence ID" value="RZH94257.1"/>
    <property type="molecule type" value="Genomic_DNA"/>
</dbReference>
<evidence type="ECO:0000313" key="4">
    <source>
        <dbReference type="EMBL" id="RZH94257.1"/>
    </source>
</evidence>
<accession>A0A2Y9TSU3</accession>
<evidence type="ECO:0000313" key="6">
    <source>
        <dbReference type="Proteomes" id="UP000293434"/>
    </source>
</evidence>
<gene>
    <name evidence="2" type="ORF">CNH36_13365</name>
    <name evidence="4" type="ORF">EIG94_05115</name>
    <name evidence="3" type="ORF">GO814_08130</name>
</gene>
<dbReference type="Proteomes" id="UP000217245">
    <property type="component" value="Chromosome"/>
</dbReference>
<reference evidence="2 5" key="1">
    <citation type="submission" date="2017-09" db="EMBL/GenBank/DDBJ databases">
        <title>A single nucleotide polymorphism in the Staphylococcus aureus virulence regulator SaeR abolishes pathogenesis.</title>
        <authorList>
            <person name="Copin R.J."/>
            <person name="Sause W."/>
            <person name="Shopsin B."/>
            <person name="Torres V.J."/>
        </authorList>
    </citation>
    <scope>NUCLEOTIDE SEQUENCE [LARGE SCALE GENOMIC DNA]</scope>
    <source>
        <strain evidence="5">Newman</strain>
        <strain evidence="2">Newman_D2C</strain>
    </source>
</reference>
<dbReference type="EMBL" id="WPTS01000027">
    <property type="protein sequence ID" value="MVK35104.1"/>
    <property type="molecule type" value="Genomic_DNA"/>
</dbReference>
<dbReference type="Proteomes" id="UP000471199">
    <property type="component" value="Unassembled WGS sequence"/>
</dbReference>
<protein>
    <recommendedName>
        <fullName evidence="1">DUF2268 domain-containing protein</fullName>
    </recommendedName>
</protein>
<dbReference type="EMBL" id="CP023391">
    <property type="protein sequence ID" value="ATC72564.1"/>
    <property type="molecule type" value="Genomic_DNA"/>
</dbReference>
<dbReference type="AlphaFoldDB" id="A0A2Y9TSU3"/>
<sequence length="85" mass="9808">MKNTIYNHLHLKHIFESMPYLYGDDINKLQGRPIVGLSHAAGYACGYHLVKYFLQKTNIPIEVATTLPAQKIINEVTEFWHTHTL</sequence>
<organism evidence="3 7">
    <name type="scientific">Staphylococcus aureus</name>
    <dbReference type="NCBI Taxonomy" id="1280"/>
    <lineage>
        <taxon>Bacteria</taxon>
        <taxon>Bacillati</taxon>
        <taxon>Bacillota</taxon>
        <taxon>Bacilli</taxon>
        <taxon>Bacillales</taxon>
        <taxon>Staphylococcaceae</taxon>
        <taxon>Staphylococcus</taxon>
    </lineage>
</organism>
<evidence type="ECO:0000313" key="2">
    <source>
        <dbReference type="EMBL" id="ATC72564.1"/>
    </source>
</evidence>
<feature type="domain" description="DUF2268" evidence="1">
    <location>
        <begin position="2"/>
        <end position="73"/>
    </location>
</feature>
<evidence type="ECO:0000313" key="5">
    <source>
        <dbReference type="Proteomes" id="UP000217245"/>
    </source>
</evidence>
<evidence type="ECO:0000313" key="7">
    <source>
        <dbReference type="Proteomes" id="UP000471199"/>
    </source>
</evidence>
<reference evidence="3 7" key="3">
    <citation type="submission" date="2019-11" db="EMBL/GenBank/DDBJ databases">
        <title>Implementation of targeted gown and glove precautions to prevent Staphylococcus aureus acquisition in community-based nursing homes.</title>
        <authorList>
            <person name="Stine O.C."/>
        </authorList>
    </citation>
    <scope>NUCLEOTIDE SEQUENCE [LARGE SCALE GENOMIC DNA]</scope>
    <source>
        <strain evidence="3 7">S_2062.LAUP.DI</strain>
    </source>
</reference>
<proteinExistence type="predicted"/>
<dbReference type="Proteomes" id="UP000293434">
    <property type="component" value="Unassembled WGS sequence"/>
</dbReference>
<name>A0A2Y9TSU3_STAAU</name>